<keyword evidence="2" id="KW-0645">Protease</keyword>
<sequence length="281" mass="31185">MSKEKQFAPVPEQEDLYRELSRIVEIFKVSKGELRPHFMLSGASGSGKSFLIQALASIAKVGFLEINAAQLTKEGVSGNSLSKALSPLRERAGKPTIVFVDEFDKLFISGNTNSELAHESTNGVQNEFLKILESETTSVFGDYGKYVEVPTNNVLYVFAGAFNGAENLTLDKLRDMGIKTEFLGRVGLIYNTTKISLSSMLNFLTENTLLDKYLSIFPEVDKQEVIDTLIPIVKDQYEENTLGLRMINTLITKYFVSEGKMTQGSTDEAPVLHRTLKFGAK</sequence>
<keyword evidence="2" id="KW-0378">Hydrolase</keyword>
<dbReference type="SUPFAM" id="SSF52540">
    <property type="entry name" value="P-loop containing nucleoside triphosphate hydrolases"/>
    <property type="match status" value="1"/>
</dbReference>
<dbReference type="OrthoDB" id="9883at10239"/>
<dbReference type="InterPro" id="IPR027417">
    <property type="entry name" value="P-loop_NTPase"/>
</dbReference>
<protein>
    <submittedName>
        <fullName evidence="2">Putative ATP-dependent Clp protease</fullName>
    </submittedName>
</protein>
<dbReference type="Pfam" id="PF00004">
    <property type="entry name" value="AAA"/>
    <property type="match status" value="1"/>
</dbReference>
<organism evidence="2 3">
    <name type="scientific">Proteus phage PM135</name>
    <dbReference type="NCBI Taxonomy" id="2048008"/>
    <lineage>
        <taxon>Viruses</taxon>
        <taxon>Duplodnaviria</taxon>
        <taxon>Heunggongvirae</taxon>
        <taxon>Uroviricota</taxon>
        <taxon>Caudoviricetes</taxon>
        <taxon>Demerecviridae</taxon>
        <taxon>Novosibvirus</taxon>
        <taxon>Novosibvirus PM135</taxon>
    </lineage>
</organism>
<evidence type="ECO:0000313" key="2">
    <source>
        <dbReference type="EMBL" id="ATW69942.1"/>
    </source>
</evidence>
<dbReference type="Gene3D" id="3.40.50.300">
    <property type="entry name" value="P-loop containing nucleotide triphosphate hydrolases"/>
    <property type="match status" value="1"/>
</dbReference>
<evidence type="ECO:0000259" key="1">
    <source>
        <dbReference type="SMART" id="SM00382"/>
    </source>
</evidence>
<dbReference type="Proteomes" id="UP000241842">
    <property type="component" value="Segment"/>
</dbReference>
<reference evidence="3" key="1">
    <citation type="submission" date="2017-10" db="EMBL/GenBank/DDBJ databases">
        <title>Isolation and characterization of a group of new proteus bacteriophages.</title>
        <authorList>
            <person name="Kozlova Y.N."/>
            <person name="Morozova V.V."/>
            <person name="Babkin I.V."/>
            <person name="Tikunova N.V."/>
            <person name="Bokovaya O.V."/>
            <person name="Shedko E.D."/>
        </authorList>
    </citation>
    <scope>NUCLEOTIDE SEQUENCE [LARGE SCALE GENOMIC DNA]</scope>
</reference>
<dbReference type="InterPro" id="IPR050052">
    <property type="entry name" value="ATP-dep_Clp_protease_ClpX"/>
</dbReference>
<evidence type="ECO:0000313" key="3">
    <source>
        <dbReference type="Proteomes" id="UP000241842"/>
    </source>
</evidence>
<dbReference type="KEGG" id="vg:40097279"/>
<dbReference type="GO" id="GO:0051603">
    <property type="term" value="P:proteolysis involved in protein catabolic process"/>
    <property type="evidence" value="ECO:0007669"/>
    <property type="project" value="TreeGrafter"/>
</dbReference>
<dbReference type="PANTHER" id="PTHR48102">
    <property type="entry name" value="ATP-DEPENDENT CLP PROTEASE ATP-BINDING SUBUNIT CLPX-LIKE, MITOCHONDRIAL-RELATED"/>
    <property type="match status" value="1"/>
</dbReference>
<name>A0A2H4PRK2_9CAUD</name>
<dbReference type="GO" id="GO:0005524">
    <property type="term" value="F:ATP binding"/>
    <property type="evidence" value="ECO:0007669"/>
    <property type="project" value="InterPro"/>
</dbReference>
<dbReference type="GeneID" id="40097279"/>
<dbReference type="EMBL" id="MG030347">
    <property type="protein sequence ID" value="ATW69942.1"/>
    <property type="molecule type" value="Genomic_DNA"/>
</dbReference>
<dbReference type="InterPro" id="IPR003593">
    <property type="entry name" value="AAA+_ATPase"/>
</dbReference>
<proteinExistence type="predicted"/>
<dbReference type="RefSeq" id="YP_009620626.1">
    <property type="nucleotide sequence ID" value="NC_042090.1"/>
</dbReference>
<keyword evidence="3" id="KW-1185">Reference proteome</keyword>
<feature type="domain" description="AAA+ ATPase" evidence="1">
    <location>
        <begin position="34"/>
        <end position="132"/>
    </location>
</feature>
<accession>A0A2H4PRK2</accession>
<dbReference type="InterPro" id="IPR003959">
    <property type="entry name" value="ATPase_AAA_core"/>
</dbReference>
<dbReference type="GO" id="GO:0008233">
    <property type="term" value="F:peptidase activity"/>
    <property type="evidence" value="ECO:0007669"/>
    <property type="project" value="UniProtKB-KW"/>
</dbReference>
<dbReference type="SMART" id="SM00382">
    <property type="entry name" value="AAA"/>
    <property type="match status" value="1"/>
</dbReference>
<dbReference type="GO" id="GO:0016887">
    <property type="term" value="F:ATP hydrolysis activity"/>
    <property type="evidence" value="ECO:0007669"/>
    <property type="project" value="InterPro"/>
</dbReference>